<dbReference type="InterPro" id="IPR011343">
    <property type="entry name" value="DeoC"/>
</dbReference>
<dbReference type="InterPro" id="IPR013785">
    <property type="entry name" value="Aldolase_TIM"/>
</dbReference>
<feature type="active site" description="Schiff-base intermediate with acetaldehyde" evidence="7">
    <location>
        <position position="147"/>
    </location>
</feature>
<dbReference type="GO" id="GO:0004139">
    <property type="term" value="F:deoxyribose-phosphate aldolase activity"/>
    <property type="evidence" value="ECO:0007669"/>
    <property type="project" value="UniProtKB-UniRule"/>
</dbReference>
<comment type="caution">
    <text evidence="8">The sequence shown here is derived from an EMBL/GenBank/DDBJ whole genome shotgun (WGS) entry which is preliminary data.</text>
</comment>
<evidence type="ECO:0000313" key="8">
    <source>
        <dbReference type="EMBL" id="HIY77500.1"/>
    </source>
</evidence>
<dbReference type="EMBL" id="DXCO01000004">
    <property type="protein sequence ID" value="HIY77500.1"/>
    <property type="molecule type" value="Genomic_DNA"/>
</dbReference>
<organism evidence="8 9">
    <name type="scientific">Candidatus Borkfalkia excrementavium</name>
    <dbReference type="NCBI Taxonomy" id="2838505"/>
    <lineage>
        <taxon>Bacteria</taxon>
        <taxon>Bacillati</taxon>
        <taxon>Bacillota</taxon>
        <taxon>Clostridia</taxon>
        <taxon>Christensenellales</taxon>
        <taxon>Christensenellaceae</taxon>
        <taxon>Candidatus Borkfalkia</taxon>
    </lineage>
</organism>
<keyword evidence="2 7" id="KW-0963">Cytoplasm</keyword>
<dbReference type="InterPro" id="IPR028581">
    <property type="entry name" value="DeoC_typeI"/>
</dbReference>
<dbReference type="GO" id="GO:0009264">
    <property type="term" value="P:deoxyribonucleotide catabolic process"/>
    <property type="evidence" value="ECO:0007669"/>
    <property type="project" value="UniProtKB-UniRule"/>
</dbReference>
<keyword evidence="3 7" id="KW-0456">Lyase</keyword>
<evidence type="ECO:0000313" key="9">
    <source>
        <dbReference type="Proteomes" id="UP000824135"/>
    </source>
</evidence>
<evidence type="ECO:0000256" key="3">
    <source>
        <dbReference type="ARBA" id="ARBA00023239"/>
    </source>
</evidence>
<comment type="catalytic activity">
    <reaction evidence="5 7">
        <text>2-deoxy-D-ribose 5-phosphate = D-glyceraldehyde 3-phosphate + acetaldehyde</text>
        <dbReference type="Rhea" id="RHEA:12821"/>
        <dbReference type="ChEBI" id="CHEBI:15343"/>
        <dbReference type="ChEBI" id="CHEBI:59776"/>
        <dbReference type="ChEBI" id="CHEBI:62877"/>
        <dbReference type="EC" id="4.1.2.4"/>
    </reaction>
</comment>
<sequence>MIDHTLLKQTATRSEIRKLCDEAVEYGFCSVCVQPVYVADCFNFLKNAPAVKIACVVGFPMGENVTATKVFETKRALADGADEIDMVACISAIKNGNFSYVKREIKKVVAAAKGKPVKVILETSLLTQNEMVKAAVCARDAGAAFVKTSTGYFGEGAKAEDVKLLKQTVQGSCLVKASGGIRSAEQFRAMVNAGADRIGTSAGKEIAEEIRKS</sequence>
<gene>
    <name evidence="7 8" type="primary">deoC</name>
    <name evidence="8" type="ORF">H9728_00485</name>
</gene>
<accession>A0A9D1Z799</accession>
<dbReference type="GO" id="GO:0016052">
    <property type="term" value="P:carbohydrate catabolic process"/>
    <property type="evidence" value="ECO:0007669"/>
    <property type="project" value="TreeGrafter"/>
</dbReference>
<dbReference type="Proteomes" id="UP000824135">
    <property type="component" value="Unassembled WGS sequence"/>
</dbReference>
<evidence type="ECO:0000256" key="6">
    <source>
        <dbReference type="ARBA" id="ARBA00056337"/>
    </source>
</evidence>
<comment type="pathway">
    <text evidence="7">Carbohydrate degradation; 2-deoxy-D-ribose 1-phosphate degradation; D-glyceraldehyde 3-phosphate and acetaldehyde from 2-deoxy-alpha-D-ribose 1-phosphate: step 2/2.</text>
</comment>
<keyword evidence="4 7" id="KW-0704">Schiff base</keyword>
<dbReference type="PIRSF" id="PIRSF001357">
    <property type="entry name" value="DeoC"/>
    <property type="match status" value="1"/>
</dbReference>
<evidence type="ECO:0000256" key="2">
    <source>
        <dbReference type="ARBA" id="ARBA00022490"/>
    </source>
</evidence>
<comment type="function">
    <text evidence="6 7">Catalyzes a reversible aldol reaction between acetaldehyde and D-glyceraldehyde 3-phosphate to generate 2-deoxy-D-ribose 5-phosphate.</text>
</comment>
<dbReference type="HAMAP" id="MF_00114">
    <property type="entry name" value="DeoC_type1"/>
    <property type="match status" value="1"/>
</dbReference>
<protein>
    <recommendedName>
        <fullName evidence="7">Deoxyribose-phosphate aldolase</fullName>
        <shortName evidence="7">DERA</shortName>
        <ecNumber evidence="7">4.1.2.4</ecNumber>
    </recommendedName>
    <alternativeName>
        <fullName evidence="7">2-deoxy-D-ribose 5-phosphate aldolase</fullName>
    </alternativeName>
    <alternativeName>
        <fullName evidence="7">Phosphodeoxyriboaldolase</fullName>
        <shortName evidence="7">Deoxyriboaldolase</shortName>
    </alternativeName>
</protein>
<reference evidence="8" key="1">
    <citation type="journal article" date="2021" name="PeerJ">
        <title>Extensive microbial diversity within the chicken gut microbiome revealed by metagenomics and culture.</title>
        <authorList>
            <person name="Gilroy R."/>
            <person name="Ravi A."/>
            <person name="Getino M."/>
            <person name="Pursley I."/>
            <person name="Horton D.L."/>
            <person name="Alikhan N.F."/>
            <person name="Baker D."/>
            <person name="Gharbi K."/>
            <person name="Hall N."/>
            <person name="Watson M."/>
            <person name="Adriaenssens E.M."/>
            <person name="Foster-Nyarko E."/>
            <person name="Jarju S."/>
            <person name="Secka A."/>
            <person name="Antonio M."/>
            <person name="Oren A."/>
            <person name="Chaudhuri R.R."/>
            <person name="La Ragione R."/>
            <person name="Hildebrand F."/>
            <person name="Pallen M.J."/>
        </authorList>
    </citation>
    <scope>NUCLEOTIDE SEQUENCE</scope>
    <source>
        <strain evidence="8">CHK199-9574</strain>
    </source>
</reference>
<dbReference type="SUPFAM" id="SSF51569">
    <property type="entry name" value="Aldolase"/>
    <property type="match status" value="1"/>
</dbReference>
<dbReference type="GO" id="GO:0005737">
    <property type="term" value="C:cytoplasm"/>
    <property type="evidence" value="ECO:0007669"/>
    <property type="project" value="UniProtKB-SubCell"/>
</dbReference>
<evidence type="ECO:0000256" key="7">
    <source>
        <dbReference type="HAMAP-Rule" id="MF_00114"/>
    </source>
</evidence>
<dbReference type="FunFam" id="3.20.20.70:FF:000044">
    <property type="entry name" value="Deoxyribose-phosphate aldolase"/>
    <property type="match status" value="1"/>
</dbReference>
<dbReference type="GO" id="GO:0006018">
    <property type="term" value="P:2-deoxyribose 1-phosphate catabolic process"/>
    <property type="evidence" value="ECO:0007669"/>
    <property type="project" value="UniProtKB-UniRule"/>
</dbReference>
<feature type="active site" description="Proton donor/acceptor" evidence="7">
    <location>
        <position position="85"/>
    </location>
</feature>
<name>A0A9D1Z799_9FIRM</name>
<evidence type="ECO:0000256" key="5">
    <source>
        <dbReference type="ARBA" id="ARBA00048791"/>
    </source>
</evidence>
<dbReference type="CDD" id="cd00959">
    <property type="entry name" value="DeoC"/>
    <property type="match status" value="1"/>
</dbReference>
<dbReference type="SMART" id="SM01133">
    <property type="entry name" value="DeoC"/>
    <property type="match status" value="1"/>
</dbReference>
<comment type="similarity">
    <text evidence="1 7">Belongs to the DeoC/FbaB aldolase family. DeoC type 1 subfamily.</text>
</comment>
<feature type="active site" description="Proton donor/acceptor" evidence="7">
    <location>
        <position position="176"/>
    </location>
</feature>
<dbReference type="InterPro" id="IPR002915">
    <property type="entry name" value="DeoC/FbaB/LacD_aldolase"/>
</dbReference>
<dbReference type="EC" id="4.1.2.4" evidence="7"/>
<dbReference type="PANTHER" id="PTHR10889:SF1">
    <property type="entry name" value="DEOXYRIBOSE-PHOSPHATE ALDOLASE"/>
    <property type="match status" value="1"/>
</dbReference>
<dbReference type="Pfam" id="PF01791">
    <property type="entry name" value="DeoC"/>
    <property type="match status" value="1"/>
</dbReference>
<dbReference type="AlphaFoldDB" id="A0A9D1Z799"/>
<proteinExistence type="inferred from homology"/>
<dbReference type="Gene3D" id="3.20.20.70">
    <property type="entry name" value="Aldolase class I"/>
    <property type="match status" value="1"/>
</dbReference>
<evidence type="ECO:0000256" key="4">
    <source>
        <dbReference type="ARBA" id="ARBA00023270"/>
    </source>
</evidence>
<comment type="subcellular location">
    <subcellularLocation>
        <location evidence="7">Cytoplasm</location>
    </subcellularLocation>
</comment>
<dbReference type="PANTHER" id="PTHR10889">
    <property type="entry name" value="DEOXYRIBOSE-PHOSPHATE ALDOLASE"/>
    <property type="match status" value="1"/>
</dbReference>
<evidence type="ECO:0000256" key="1">
    <source>
        <dbReference type="ARBA" id="ARBA00010936"/>
    </source>
</evidence>
<dbReference type="NCBIfam" id="TIGR00126">
    <property type="entry name" value="deoC"/>
    <property type="match status" value="1"/>
</dbReference>
<reference evidence="8" key="2">
    <citation type="submission" date="2021-04" db="EMBL/GenBank/DDBJ databases">
        <authorList>
            <person name="Gilroy R."/>
        </authorList>
    </citation>
    <scope>NUCLEOTIDE SEQUENCE</scope>
    <source>
        <strain evidence="8">CHK199-9574</strain>
    </source>
</reference>